<dbReference type="InterPro" id="IPR011047">
    <property type="entry name" value="Quinoprotein_ADH-like_sf"/>
</dbReference>
<dbReference type="SUPFAM" id="SSF52540">
    <property type="entry name" value="P-loop containing nucleoside triphosphate hydrolases"/>
    <property type="match status" value="1"/>
</dbReference>
<keyword evidence="1" id="KW-0677">Repeat</keyword>
<dbReference type="Pfam" id="PF24883">
    <property type="entry name" value="NPHP3_N"/>
    <property type="match status" value="1"/>
</dbReference>
<evidence type="ECO:0000256" key="3">
    <source>
        <dbReference type="SAM" id="MobiDB-lite"/>
    </source>
</evidence>
<evidence type="ECO:0000313" key="7">
    <source>
        <dbReference type="Proteomes" id="UP000266234"/>
    </source>
</evidence>
<dbReference type="Pfam" id="PF17100">
    <property type="entry name" value="NACHT_N"/>
    <property type="match status" value="1"/>
</dbReference>
<keyword evidence="2" id="KW-0853">WD repeat</keyword>
<dbReference type="OrthoDB" id="538223at2759"/>
<evidence type="ECO:0000259" key="4">
    <source>
        <dbReference type="Pfam" id="PF17100"/>
    </source>
</evidence>
<evidence type="ECO:0000256" key="2">
    <source>
        <dbReference type="PROSITE-ProRule" id="PRU00221"/>
    </source>
</evidence>
<reference evidence="6 7" key="1">
    <citation type="journal article" date="2018" name="PLoS Pathog.">
        <title>Evolution of structural diversity of trichothecenes, a family of toxins produced by plant pathogenic and entomopathogenic fungi.</title>
        <authorList>
            <person name="Proctor R.H."/>
            <person name="McCormick S.P."/>
            <person name="Kim H.S."/>
            <person name="Cardoza R.E."/>
            <person name="Stanley A.M."/>
            <person name="Lindo L."/>
            <person name="Kelly A."/>
            <person name="Brown D.W."/>
            <person name="Lee T."/>
            <person name="Vaughan M.M."/>
            <person name="Alexander N.J."/>
            <person name="Busman M."/>
            <person name="Gutierrez S."/>
        </authorList>
    </citation>
    <scope>NUCLEOTIDE SEQUENCE [LARGE SCALE GENOMIC DNA]</scope>
    <source>
        <strain evidence="6 7">NRRL 20695</strain>
    </source>
</reference>
<feature type="domain" description="Nephrocystin 3-like N-terminal" evidence="5">
    <location>
        <begin position="390"/>
        <end position="563"/>
    </location>
</feature>
<dbReference type="Gene3D" id="3.40.50.300">
    <property type="entry name" value="P-loop containing nucleotide triphosphate hydrolases"/>
    <property type="match status" value="1"/>
</dbReference>
<feature type="repeat" description="WD" evidence="2">
    <location>
        <begin position="1053"/>
        <end position="1094"/>
    </location>
</feature>
<keyword evidence="7" id="KW-1185">Reference proteome</keyword>
<evidence type="ECO:0000259" key="5">
    <source>
        <dbReference type="Pfam" id="PF24883"/>
    </source>
</evidence>
<dbReference type="PANTHER" id="PTHR10039:SF17">
    <property type="entry name" value="FUNGAL STAND N-TERMINAL GOODBYE DOMAIN-CONTAINING PROTEIN-RELATED"/>
    <property type="match status" value="1"/>
</dbReference>
<dbReference type="InterPro" id="IPR031359">
    <property type="entry name" value="NACHT_N"/>
</dbReference>
<dbReference type="PROSITE" id="PS50294">
    <property type="entry name" value="WD_REPEATS_REGION"/>
    <property type="match status" value="2"/>
</dbReference>
<dbReference type="STRING" id="694270.A0A395SWY3"/>
<evidence type="ECO:0000256" key="1">
    <source>
        <dbReference type="ARBA" id="ARBA00022737"/>
    </source>
</evidence>
<feature type="compositionally biased region" description="Polar residues" evidence="3">
    <location>
        <begin position="24"/>
        <end position="42"/>
    </location>
</feature>
<accession>A0A395SWY3</accession>
<feature type="repeat" description="WD" evidence="2">
    <location>
        <begin position="1147"/>
        <end position="1188"/>
    </location>
</feature>
<dbReference type="SUPFAM" id="SSF50998">
    <property type="entry name" value="Quinoprotein alcohol dehydrogenase-like"/>
    <property type="match status" value="2"/>
</dbReference>
<dbReference type="InterPro" id="IPR015943">
    <property type="entry name" value="WD40/YVTN_repeat-like_dom_sf"/>
</dbReference>
<dbReference type="PANTHER" id="PTHR10039">
    <property type="entry name" value="AMELOGENIN"/>
    <property type="match status" value="1"/>
</dbReference>
<dbReference type="Pfam" id="PF00400">
    <property type="entry name" value="WD40"/>
    <property type="match status" value="2"/>
</dbReference>
<dbReference type="Proteomes" id="UP000266234">
    <property type="component" value="Unassembled WGS sequence"/>
</dbReference>
<feature type="compositionally biased region" description="Polar residues" evidence="3">
    <location>
        <begin position="54"/>
        <end position="73"/>
    </location>
</feature>
<protein>
    <submittedName>
        <fullName evidence="6">Wd40 repeat</fullName>
    </submittedName>
</protein>
<dbReference type="PROSITE" id="PS50082">
    <property type="entry name" value="WD_REPEATS_2"/>
    <property type="match status" value="2"/>
</dbReference>
<organism evidence="6 7">
    <name type="scientific">Fusarium longipes</name>
    <dbReference type="NCBI Taxonomy" id="694270"/>
    <lineage>
        <taxon>Eukaryota</taxon>
        <taxon>Fungi</taxon>
        <taxon>Dikarya</taxon>
        <taxon>Ascomycota</taxon>
        <taxon>Pezizomycotina</taxon>
        <taxon>Sordariomycetes</taxon>
        <taxon>Hypocreomycetidae</taxon>
        <taxon>Hypocreales</taxon>
        <taxon>Nectriaceae</taxon>
        <taxon>Fusarium</taxon>
    </lineage>
</organism>
<sequence length="1596" mass="180741">MNDSDESSRRERFKRKVKSRFWKTKTTTDSLGDETQVSTPGNSHIDLPARLRPQSVSVQDNASDSNEPPNVSTPEVHDTSGSPVKGTLWARAYHEATKDEDFQELLQKYQRFLKEHHDITDKECDDMFKVLSVSKYKGQETPFQKRAKESLETLASSRLSFTVGDKTVVVREEVEKIVQFLSNFKGVISAATSADPHAALAWSGVTAALPLLENAIQQDQKAVDGFERISFLLIRYALLEEKFFPSRSKEDYPLLLAVENKIVTLYVTIYKYQLRIILHCAHKKVRRMLGNMSLVVKWEAMISEIDKNNREVDEAVNVMHRTDNSIMEKLNNIDVTIKECTARIGTLQQATLDLAVLDKIPYVASAVFDSPDVRKHGECLEGTQRDALGKIQSWIHDPDGVSVFWLVGMAGTGKSSIARTVANCLNTKMEFMSRMPQIEDNIFLGATFFFSQEDPERNTVKYVIPTFSTTLAQRVPALGRYISEFILKDTTVGHKDLLEQMAYLISKPLSALNQTIPVHIRLVLILDALDECEEMGGARRLLSLLSTLGKFDNVDVRVLVVSRHQSDISRTFDNPDIFKMSPRRYTLEKIPRRANEQLPDDIAKYIKHELDKVTSTKRFGQGWLKMDEMNQLIDRADGLFIYAATTCRFLDITDDPDIQQSRLQQLITGRPLPGTPEQRLDDIYRRVLAFPTRELSDEEKAVLNAKFRLTLGAIALLFESPVITTLEHLIMPVNGLFRTLEKFHSVLDVPEDDSSPLKFFHASFRDFLLDRTRSGHDYCIDELEIHRLVLRNCLQIMNRDLHQDLCDLKLPGTSASDVPKESISMHISPHLKYSCLYWMRHLEKLNQHEPNLPCLDDGNIVSNFFDSKFLFWLEALSLLGEYGRSILVIKELHGLVPAGRSPKLSEFLQDAYRFVMKNSKSISQAPLQTYVSALIFSPLESIVRMKFLNLVPSWIMHFPDIKQNWDQEIMAFSGPPNEATDFVTSKDGKILVAAHHNMTKVWDLTTGLEMLKFEDSSHIEAVAISGDQRTVASGLSNKSIVLRDLDGGPMTVLTGHDGFLDSIALSNTGNLLASSHWGGHIRLWDRTNKAVLYDKTLCDSAIHTWVGLQLLPLVFSPDGKFLIVGCGETITGAILIWNIEENTEEKIMHHQGIVKAIQISPNGESLASLDDKGSLRVWSLNTKSILSQIDFDQCGYSMAWCPQQPSTLALALSYSPITLCNIASTTAQVIETIDSNDSKKTAIRGLAYSQTLGYLVSLSGGYLRLWDTDMNAEPVKEMHKILSIDFLEEGKPSSMIVMPKMESINFLEDGKHSLLFIMNASARMLSLETGTTRIIQDGVYKVDMSADHSLVAFCMSDYSVQFWDSTLTKRLQVVKNTSDVFFPKSNKVVVLMWFDKAYLLDPETLETKVTIPLRGEWVPGQPTFTDRLMTLVTTPDEGKSFLLWLYCLNTGDILHGSPHPLDSEEICRACNDAWLEPGGPFSTHRKMIRGFLSPDELSTIDYKMSREEIRRYGQGEYASNHALECRDNWIWQGDERLILLPPEFGYSWDREARRGYAMFNPCSPKVAACSDRIFVVSKRETIAYFKFDLRCIPTRK</sequence>
<dbReference type="EMBL" id="PXOG01000112">
    <property type="protein sequence ID" value="RGP76562.1"/>
    <property type="molecule type" value="Genomic_DNA"/>
</dbReference>
<name>A0A395SWY3_9HYPO</name>
<dbReference type="InterPro" id="IPR027417">
    <property type="entry name" value="P-loop_NTPase"/>
</dbReference>
<gene>
    <name evidence="6" type="ORF">FLONG3_5224</name>
</gene>
<feature type="region of interest" description="Disordered" evidence="3">
    <location>
        <begin position="24"/>
        <end position="83"/>
    </location>
</feature>
<dbReference type="SMART" id="SM00320">
    <property type="entry name" value="WD40"/>
    <property type="match status" value="7"/>
</dbReference>
<proteinExistence type="predicted"/>
<dbReference type="InterPro" id="IPR056884">
    <property type="entry name" value="NPHP3-like_N"/>
</dbReference>
<comment type="caution">
    <text evidence="6">The sequence shown here is derived from an EMBL/GenBank/DDBJ whole genome shotgun (WGS) entry which is preliminary data.</text>
</comment>
<evidence type="ECO:0000313" key="6">
    <source>
        <dbReference type="EMBL" id="RGP76562.1"/>
    </source>
</evidence>
<feature type="domain" description="NWD NACHT-NTPase N-terminal" evidence="4">
    <location>
        <begin position="87"/>
        <end position="312"/>
    </location>
</feature>
<dbReference type="Gene3D" id="2.130.10.10">
    <property type="entry name" value="YVTN repeat-like/Quinoprotein amine dehydrogenase"/>
    <property type="match status" value="2"/>
</dbReference>
<dbReference type="InterPro" id="IPR001680">
    <property type="entry name" value="WD40_rpt"/>
</dbReference>